<protein>
    <submittedName>
        <fullName evidence="2">Uncharacterized protein</fullName>
    </submittedName>
</protein>
<feature type="region of interest" description="Disordered" evidence="1">
    <location>
        <begin position="55"/>
        <end position="75"/>
    </location>
</feature>
<dbReference type="AlphaFoldDB" id="A0A1B6CMN6"/>
<reference evidence="2" key="1">
    <citation type="submission" date="2015-12" db="EMBL/GenBank/DDBJ databases">
        <title>De novo transcriptome assembly of four potential Pierce s Disease insect vectors from Arizona vineyards.</title>
        <authorList>
            <person name="Tassone E.E."/>
        </authorList>
    </citation>
    <scope>NUCLEOTIDE SEQUENCE</scope>
</reference>
<organism evidence="2">
    <name type="scientific">Clastoptera arizonana</name>
    <name type="common">Arizona spittle bug</name>
    <dbReference type="NCBI Taxonomy" id="38151"/>
    <lineage>
        <taxon>Eukaryota</taxon>
        <taxon>Metazoa</taxon>
        <taxon>Ecdysozoa</taxon>
        <taxon>Arthropoda</taxon>
        <taxon>Hexapoda</taxon>
        <taxon>Insecta</taxon>
        <taxon>Pterygota</taxon>
        <taxon>Neoptera</taxon>
        <taxon>Paraneoptera</taxon>
        <taxon>Hemiptera</taxon>
        <taxon>Auchenorrhyncha</taxon>
        <taxon>Cercopoidea</taxon>
        <taxon>Clastopteridae</taxon>
        <taxon>Clastoptera</taxon>
    </lineage>
</organism>
<evidence type="ECO:0000256" key="1">
    <source>
        <dbReference type="SAM" id="MobiDB-lite"/>
    </source>
</evidence>
<dbReference type="EMBL" id="GEDC01022582">
    <property type="protein sequence ID" value="JAS14716.1"/>
    <property type="molecule type" value="Transcribed_RNA"/>
</dbReference>
<feature type="compositionally biased region" description="Low complexity" evidence="1">
    <location>
        <begin position="99"/>
        <end position="110"/>
    </location>
</feature>
<gene>
    <name evidence="2" type="ORF">g.5316</name>
</gene>
<feature type="region of interest" description="Disordered" evidence="1">
    <location>
        <begin position="90"/>
        <end position="147"/>
    </location>
</feature>
<feature type="non-terminal residue" evidence="2">
    <location>
        <position position="147"/>
    </location>
</feature>
<proteinExistence type="predicted"/>
<sequence length="147" mass="16586">MDKMSEAAKVAYLEAAAQTAMQQHMAAQAMAHKVKIENQPINHHHHQQHYTLKVPQVPQPQPGQDSTTFTMVPDDGLGYDDGVRVLRSIGTWPPDYSGQTQVNFQQQNQQHSYVESERKPSPPTTTPQQQQLKPKPKVENNNKSFTC</sequence>
<accession>A0A1B6CMN6</accession>
<name>A0A1B6CMN6_9HEMI</name>
<evidence type="ECO:0000313" key="2">
    <source>
        <dbReference type="EMBL" id="JAS14716.1"/>
    </source>
</evidence>